<dbReference type="InterPro" id="IPR014721">
    <property type="entry name" value="Ribsml_uS5_D2-typ_fold_subgr"/>
</dbReference>
<dbReference type="Pfam" id="PF05362">
    <property type="entry name" value="Lon_C"/>
    <property type="match status" value="1"/>
</dbReference>
<evidence type="ECO:0000259" key="3">
    <source>
        <dbReference type="PROSITE" id="PS50106"/>
    </source>
</evidence>
<dbReference type="AlphaFoldDB" id="A0A177ZJ83"/>
<proteinExistence type="inferred from homology"/>
<gene>
    <name evidence="5" type="ORF">ABB05_20195</name>
</gene>
<dbReference type="InterPro" id="IPR020568">
    <property type="entry name" value="Ribosomal_Su5_D2-typ_SF"/>
</dbReference>
<dbReference type="InterPro" id="IPR036034">
    <property type="entry name" value="PDZ_sf"/>
</dbReference>
<dbReference type="Proteomes" id="UP000077881">
    <property type="component" value="Unassembled WGS sequence"/>
</dbReference>
<keyword evidence="2" id="KW-1133">Transmembrane helix</keyword>
<keyword evidence="2" id="KW-0472">Membrane</keyword>
<dbReference type="SUPFAM" id="SSF54211">
    <property type="entry name" value="Ribosomal protein S5 domain 2-like"/>
    <property type="match status" value="1"/>
</dbReference>
<evidence type="ECO:0000256" key="2">
    <source>
        <dbReference type="SAM" id="Phobius"/>
    </source>
</evidence>
<dbReference type="SMART" id="SM00228">
    <property type="entry name" value="PDZ"/>
    <property type="match status" value="1"/>
</dbReference>
<dbReference type="STRING" id="217031.ABB05_20195"/>
<protein>
    <recommendedName>
        <fullName evidence="1">endopeptidase La</fullName>
        <ecNumber evidence="1">3.4.21.53</ecNumber>
    </recommendedName>
</protein>
<dbReference type="InterPro" id="IPR001478">
    <property type="entry name" value="PDZ"/>
</dbReference>
<dbReference type="PATRIC" id="fig|217031.6.peg.4385"/>
<dbReference type="Pfam" id="PF13180">
    <property type="entry name" value="PDZ_2"/>
    <property type="match status" value="1"/>
</dbReference>
<dbReference type="InterPro" id="IPR027065">
    <property type="entry name" value="Lon_Prtase"/>
</dbReference>
<dbReference type="PROSITE" id="PS51786">
    <property type="entry name" value="LON_PROTEOLYTIC"/>
    <property type="match status" value="1"/>
</dbReference>
<dbReference type="OrthoDB" id="2356897at2"/>
<dbReference type="EC" id="3.4.21.53" evidence="1"/>
<comment type="similarity">
    <text evidence="1">Belongs to the peptidase S16 family.</text>
</comment>
<dbReference type="GO" id="GO:0004176">
    <property type="term" value="F:ATP-dependent peptidase activity"/>
    <property type="evidence" value="ECO:0007669"/>
    <property type="project" value="UniProtKB-UniRule"/>
</dbReference>
<dbReference type="EMBL" id="LDJR01000060">
    <property type="protein sequence ID" value="OAK67663.1"/>
    <property type="molecule type" value="Genomic_DNA"/>
</dbReference>
<dbReference type="Gene3D" id="3.30.230.10">
    <property type="match status" value="1"/>
</dbReference>
<comment type="catalytic activity">
    <reaction evidence="1">
        <text>Hydrolysis of proteins in presence of ATP.</text>
        <dbReference type="EC" id="3.4.21.53"/>
    </reaction>
</comment>
<reference evidence="5 6" key="1">
    <citation type="submission" date="2015-05" db="EMBL/GenBank/DDBJ databases">
        <title>Comparison of genome.</title>
        <authorList>
            <person name="Zheng Z."/>
            <person name="Sun M."/>
        </authorList>
    </citation>
    <scope>NUCLEOTIDE SEQUENCE [LARGE SCALE GENOMIC DNA]</scope>
    <source>
        <strain evidence="5 6">G25-74</strain>
    </source>
</reference>
<evidence type="ECO:0000313" key="6">
    <source>
        <dbReference type="Proteomes" id="UP000077881"/>
    </source>
</evidence>
<feature type="domain" description="PDZ" evidence="3">
    <location>
        <begin position="105"/>
        <end position="184"/>
    </location>
</feature>
<dbReference type="InterPro" id="IPR008269">
    <property type="entry name" value="Lon_proteolytic"/>
</dbReference>
<feature type="domain" description="Lon proteolytic" evidence="4">
    <location>
        <begin position="231"/>
        <end position="341"/>
    </location>
</feature>
<keyword evidence="2" id="KW-0812">Transmembrane</keyword>
<evidence type="ECO:0000313" key="5">
    <source>
        <dbReference type="EMBL" id="OAK67663.1"/>
    </source>
</evidence>
<keyword evidence="6" id="KW-1185">Reference proteome</keyword>
<dbReference type="GO" id="GO:0006508">
    <property type="term" value="P:proteolysis"/>
    <property type="evidence" value="ECO:0007669"/>
    <property type="project" value="UniProtKB-KW"/>
</dbReference>
<keyword evidence="1" id="KW-0720">Serine protease</keyword>
<dbReference type="RefSeq" id="WP_057985733.1">
    <property type="nucleotide sequence ID" value="NZ_JAGGKH010000024.1"/>
</dbReference>
<dbReference type="GO" id="GO:0005524">
    <property type="term" value="F:ATP binding"/>
    <property type="evidence" value="ECO:0007669"/>
    <property type="project" value="InterPro"/>
</dbReference>
<comment type="caution">
    <text evidence="5">The sequence shown here is derived from an EMBL/GenBank/DDBJ whole genome shotgun (WGS) entry which is preliminary data.</text>
</comment>
<dbReference type="NCBIfam" id="NF041438">
    <property type="entry name" value="SepM_fam_S16"/>
    <property type="match status" value="1"/>
</dbReference>
<feature type="active site" evidence="1">
    <location>
        <position position="239"/>
    </location>
</feature>
<dbReference type="Gene3D" id="2.30.42.10">
    <property type="match status" value="1"/>
</dbReference>
<feature type="active site" evidence="1">
    <location>
        <position position="284"/>
    </location>
</feature>
<evidence type="ECO:0000259" key="4">
    <source>
        <dbReference type="PROSITE" id="PS51786"/>
    </source>
</evidence>
<evidence type="ECO:0000256" key="1">
    <source>
        <dbReference type="PROSITE-ProRule" id="PRU01122"/>
    </source>
</evidence>
<name>A0A177ZJ83_9BACI</name>
<organism evidence="5 6">
    <name type="scientific">Lederbergia galactosidilytica</name>
    <dbReference type="NCBI Taxonomy" id="217031"/>
    <lineage>
        <taxon>Bacteria</taxon>
        <taxon>Bacillati</taxon>
        <taxon>Bacillota</taxon>
        <taxon>Bacilli</taxon>
        <taxon>Bacillales</taxon>
        <taxon>Bacillaceae</taxon>
        <taxon>Lederbergia</taxon>
    </lineage>
</organism>
<dbReference type="GO" id="GO:0004252">
    <property type="term" value="F:serine-type endopeptidase activity"/>
    <property type="evidence" value="ECO:0007669"/>
    <property type="project" value="UniProtKB-UniRule"/>
</dbReference>
<dbReference type="PROSITE" id="PS50106">
    <property type="entry name" value="PDZ"/>
    <property type="match status" value="1"/>
</dbReference>
<dbReference type="PANTHER" id="PTHR10046">
    <property type="entry name" value="ATP DEPENDENT LON PROTEASE FAMILY MEMBER"/>
    <property type="match status" value="1"/>
</dbReference>
<dbReference type="SUPFAM" id="SSF50156">
    <property type="entry name" value="PDZ domain-like"/>
    <property type="match status" value="1"/>
</dbReference>
<sequence>MNSAFAKRMKKRSLTIILVLVIISLFIPTPYYLYQPGSVEELGSKVTVEGGEKDPTGNLHLTTVLSMRASNIYYLAYGWFAPHTDMRKVKEVRGDMTDDEYNRLLQHMMESSQNHAFAAGLRAAGEKVDIKPTGVFVRDVREDTDAKGKLEVGDVIQQIDGHKVEDAQAFLEYLSHKKAGDLVELQFEREGSIKEEKVKLVPLTNSTNTAGLGIISENEFYITPSRQISIDAGEIGGPSAGLMFSLEIYNQISQKHLTKGYEIAGTGEIDMDGNVGQIGGIREKITAVEKAGMDIFFCPADIQPYDSNEKDVLNEAEKEGYKVKIVPVKTLQEAIDYLEKLPPKQ</sequence>
<accession>A0A177ZJ83</accession>
<dbReference type="GO" id="GO:0030163">
    <property type="term" value="P:protein catabolic process"/>
    <property type="evidence" value="ECO:0007669"/>
    <property type="project" value="InterPro"/>
</dbReference>
<keyword evidence="1" id="KW-0645">Protease</keyword>
<feature type="transmembrane region" description="Helical" evidence="2">
    <location>
        <begin position="12"/>
        <end position="34"/>
    </location>
</feature>
<keyword evidence="1" id="KW-0378">Hydrolase</keyword>